<dbReference type="InterPro" id="IPR004170">
    <property type="entry name" value="WWE_dom"/>
</dbReference>
<keyword evidence="9" id="KW-1185">Reference proteome</keyword>
<dbReference type="PROSITE" id="PS50918">
    <property type="entry name" value="WWE"/>
    <property type="match status" value="1"/>
</dbReference>
<evidence type="ECO:0000256" key="1">
    <source>
        <dbReference type="ARBA" id="ARBA00004123"/>
    </source>
</evidence>
<organism evidence="8 9">
    <name type="scientific">Potamilus streckersoni</name>
    <dbReference type="NCBI Taxonomy" id="2493646"/>
    <lineage>
        <taxon>Eukaryota</taxon>
        <taxon>Metazoa</taxon>
        <taxon>Spiralia</taxon>
        <taxon>Lophotrochozoa</taxon>
        <taxon>Mollusca</taxon>
        <taxon>Bivalvia</taxon>
        <taxon>Autobranchia</taxon>
        <taxon>Heteroconchia</taxon>
        <taxon>Palaeoheterodonta</taxon>
        <taxon>Unionida</taxon>
        <taxon>Unionoidea</taxon>
        <taxon>Unionidae</taxon>
        <taxon>Ambleminae</taxon>
        <taxon>Lampsilini</taxon>
        <taxon>Potamilus</taxon>
    </lineage>
</organism>
<dbReference type="Proteomes" id="UP001195483">
    <property type="component" value="Unassembled WGS sequence"/>
</dbReference>
<keyword evidence="4" id="KW-0862">Zinc</keyword>
<evidence type="ECO:0000256" key="3">
    <source>
        <dbReference type="ARBA" id="ARBA00024347"/>
    </source>
</evidence>
<dbReference type="PANTHER" id="PTHR45740">
    <property type="entry name" value="POLY [ADP-RIBOSE] POLYMERASE"/>
    <property type="match status" value="1"/>
</dbReference>
<comment type="caution">
    <text evidence="8">The sequence shown here is derived from an EMBL/GenBank/DDBJ whole genome shotgun (WGS) entry which is preliminary data.</text>
</comment>
<dbReference type="InterPro" id="IPR000571">
    <property type="entry name" value="Znf_CCCH"/>
</dbReference>
<feature type="compositionally biased region" description="Basic and acidic residues" evidence="5">
    <location>
        <begin position="716"/>
        <end position="726"/>
    </location>
</feature>
<accession>A0AAE0S250</accession>
<keyword evidence="4" id="KW-0479">Metal-binding</keyword>
<dbReference type="GO" id="GO:1990404">
    <property type="term" value="F:NAD+-protein mono-ADP-ribosyltransferase activity"/>
    <property type="evidence" value="ECO:0007669"/>
    <property type="project" value="TreeGrafter"/>
</dbReference>
<dbReference type="InterPro" id="IPR051712">
    <property type="entry name" value="ARTD-AVP"/>
</dbReference>
<evidence type="ECO:0000313" key="9">
    <source>
        <dbReference type="Proteomes" id="UP001195483"/>
    </source>
</evidence>
<reference evidence="8" key="3">
    <citation type="submission" date="2023-05" db="EMBL/GenBank/DDBJ databases">
        <authorList>
            <person name="Smith C.H."/>
        </authorList>
    </citation>
    <scope>NUCLEOTIDE SEQUENCE</scope>
    <source>
        <strain evidence="8">CHS0354</strain>
        <tissue evidence="8">Mantle</tissue>
    </source>
</reference>
<evidence type="ECO:0000259" key="6">
    <source>
        <dbReference type="PROSITE" id="PS50103"/>
    </source>
</evidence>
<dbReference type="GO" id="GO:0003950">
    <property type="term" value="F:NAD+ poly-ADP-ribosyltransferase activity"/>
    <property type="evidence" value="ECO:0007669"/>
    <property type="project" value="TreeGrafter"/>
</dbReference>
<evidence type="ECO:0000259" key="7">
    <source>
        <dbReference type="PROSITE" id="PS50918"/>
    </source>
</evidence>
<dbReference type="SMART" id="SM00356">
    <property type="entry name" value="ZnF_C3H1"/>
    <property type="match status" value="3"/>
</dbReference>
<name>A0AAE0S250_9BIVA</name>
<dbReference type="PANTHER" id="PTHR45740:SF2">
    <property type="entry name" value="POLY [ADP-RIBOSE] POLYMERASE"/>
    <property type="match status" value="1"/>
</dbReference>
<dbReference type="AlphaFoldDB" id="A0AAE0S250"/>
<keyword evidence="2" id="KW-0539">Nucleus</keyword>
<evidence type="ECO:0000256" key="4">
    <source>
        <dbReference type="PROSITE-ProRule" id="PRU00723"/>
    </source>
</evidence>
<gene>
    <name evidence="8" type="ORF">CHS0354_022880</name>
</gene>
<comment type="subcellular location">
    <subcellularLocation>
        <location evidence="1">Nucleus</location>
    </subcellularLocation>
</comment>
<dbReference type="InterPro" id="IPR037197">
    <property type="entry name" value="WWE_dom_sf"/>
</dbReference>
<dbReference type="Gene3D" id="3.30.720.50">
    <property type="match status" value="1"/>
</dbReference>
<feature type="region of interest" description="Disordered" evidence="5">
    <location>
        <begin position="709"/>
        <end position="766"/>
    </location>
</feature>
<feature type="compositionally biased region" description="Polar residues" evidence="5">
    <location>
        <begin position="251"/>
        <end position="265"/>
    </location>
</feature>
<sequence>MSQIRRLRWDRDQAIFVPVSIEKGEDSSSQVIFSPTLPGSATPAVHFHVLLNNIIMKTTVLYTMYTSVVLHSLYHSTLYHAYLELKTTCIILPCLYHTEQTEFLPQHGGVDPLNFQGNRHENNGCNQVQRIQNVQNRRGSGHFEIKNGGNPANMRRKPIEHQNSLLGMPPHFDHQNSFLGMPPHFKHQNSLLGMPPHLDDQNSLLGMQPHPNDTVPCNLNFGQNQQGGREMRKGSAKTNVSRREKKHDGAKQSQEPSSNRTQSDSGGKEGHLCNTLDEQTKGWIGHQGIRRGCGRERDQCGRRGGKSNEQIDAEIKRGSSNVDARASVEERSNRKPRKRRQRRKKAYNESYEKVTGIAIGASPPTARDATVSDTDDSTSSSSTFQNERRSQNKKTVDVLLSKFKDLGDQIATLKVSKSDLQMNFTLCSSENTKRSKIKSQEFEKSIGSLGEENNHPKESTQVQDIQIDIEGVWDESMYREPTEPPGEKEVFRYLIKEVGGPTSVKNIAGTKLFPKDFDILNWFRDHRRRFIFFETRDKNDQLIVPFYKEATFCFGYNNIGKYGSCDQISCLHAHICKDFVDGSCKKGQKCRFSHNFYDRINSGLISKLGLNIFSNEEIRLIYSQRFPHVCGNHTPTRSCHLPVCAYLHICKRNLLGRCVGESDCPLGHTFETDHNKTIIKAYHLSNMKETLVKKVIFICTLTSKEHIQQKGSLTHGSKESIKEERNMSPNRLNKIAKSRINFQKEQKRKPQSRHKASNDGRLGKDINIGSNDIFKTDLMTSEKEEESSYFPIKEYLPVEEMQIEDKLMVISSPPVRVYSLESKVVNTDTYIGGARPKGPRPMYRGSNEIETMLDSQDSILETDAAQSTPICDRYLVNKCKMVTCKCHHHDSIKLPYIWQIQMFNSWLTLDKLQMIDVERAYCNNESSYQTEVFYCGSNYNATIEFHMLDSLALVAAKNSGSPNFKIETRIRRLSTKSYAEGTKLSADDSFKTQWRWFYTNDFERWCLLEPEFLQFTLEQKFTIKSQDTYLFHRENYRVRYCIDFISMKQINMET</sequence>
<dbReference type="GO" id="GO:0005634">
    <property type="term" value="C:nucleus"/>
    <property type="evidence" value="ECO:0007669"/>
    <property type="project" value="UniProtKB-SubCell"/>
</dbReference>
<feature type="compositionally biased region" description="Basic residues" evidence="5">
    <location>
        <begin position="334"/>
        <end position="345"/>
    </location>
</feature>
<feature type="domain" description="WWE" evidence="7">
    <location>
        <begin position="982"/>
        <end position="1054"/>
    </location>
</feature>
<evidence type="ECO:0000256" key="5">
    <source>
        <dbReference type="SAM" id="MobiDB-lite"/>
    </source>
</evidence>
<dbReference type="PROSITE" id="PS50103">
    <property type="entry name" value="ZF_C3H1"/>
    <property type="match status" value="1"/>
</dbReference>
<feature type="region of interest" description="Disordered" evidence="5">
    <location>
        <begin position="185"/>
        <end position="394"/>
    </location>
</feature>
<dbReference type="EMBL" id="JAEAOA010001385">
    <property type="protein sequence ID" value="KAK3583835.1"/>
    <property type="molecule type" value="Genomic_DNA"/>
</dbReference>
<protein>
    <submittedName>
        <fullName evidence="8">Uncharacterized protein</fullName>
    </submittedName>
</protein>
<evidence type="ECO:0000313" key="8">
    <source>
        <dbReference type="EMBL" id="KAK3583835.1"/>
    </source>
</evidence>
<feature type="zinc finger region" description="C3H1-type" evidence="4">
    <location>
        <begin position="575"/>
        <end position="597"/>
    </location>
</feature>
<feature type="compositionally biased region" description="Polar residues" evidence="5">
    <location>
        <begin position="215"/>
        <end position="227"/>
    </location>
</feature>
<feature type="compositionally biased region" description="Basic residues" evidence="5">
    <location>
        <begin position="746"/>
        <end position="755"/>
    </location>
</feature>
<proteinExistence type="inferred from homology"/>
<dbReference type="Gene3D" id="4.10.1000.10">
    <property type="entry name" value="Zinc finger, CCCH-type"/>
    <property type="match status" value="1"/>
</dbReference>
<comment type="similarity">
    <text evidence="3">Belongs to the ARTD/PARP family.</text>
</comment>
<evidence type="ECO:0000256" key="2">
    <source>
        <dbReference type="ARBA" id="ARBA00023242"/>
    </source>
</evidence>
<reference evidence="8" key="2">
    <citation type="journal article" date="2021" name="Genome Biol. Evol.">
        <title>Developing a high-quality reference genome for a parasitic bivalve with doubly uniparental inheritance (Bivalvia: Unionida).</title>
        <authorList>
            <person name="Smith C.H."/>
        </authorList>
    </citation>
    <scope>NUCLEOTIDE SEQUENCE</scope>
    <source>
        <strain evidence="8">CHS0354</strain>
        <tissue evidence="8">Mantle</tissue>
    </source>
</reference>
<feature type="domain" description="C3H1-type" evidence="6">
    <location>
        <begin position="575"/>
        <end position="597"/>
    </location>
</feature>
<dbReference type="GO" id="GO:0008270">
    <property type="term" value="F:zinc ion binding"/>
    <property type="evidence" value="ECO:0007669"/>
    <property type="project" value="UniProtKB-KW"/>
</dbReference>
<keyword evidence="4" id="KW-0863">Zinc-finger</keyword>
<reference evidence="8" key="1">
    <citation type="journal article" date="2021" name="Genome Biol. Evol.">
        <title>A High-Quality Reference Genome for a Parasitic Bivalve with Doubly Uniparental Inheritance (Bivalvia: Unionida).</title>
        <authorList>
            <person name="Smith C.H."/>
        </authorList>
    </citation>
    <scope>NUCLEOTIDE SEQUENCE</scope>
    <source>
        <strain evidence="8">CHS0354</strain>
    </source>
</reference>